<evidence type="ECO:0000259" key="3">
    <source>
        <dbReference type="PROSITE" id="PS50127"/>
    </source>
</evidence>
<name>A0A9W7MGZ3_HIBTR</name>
<dbReference type="AlphaFoldDB" id="A0A9W7MGZ3"/>
<dbReference type="OrthoDB" id="1479104at2759"/>
<accession>A0A9W7MGZ3</accession>
<keyword evidence="2" id="KW-0812">Transmembrane</keyword>
<dbReference type="InterPro" id="IPR016135">
    <property type="entry name" value="UBQ-conjugating_enzyme/RWD"/>
</dbReference>
<keyword evidence="2" id="KW-1133">Transmembrane helix</keyword>
<dbReference type="PROSITE" id="PS50127">
    <property type="entry name" value="UBC_2"/>
    <property type="match status" value="1"/>
</dbReference>
<dbReference type="Proteomes" id="UP001165190">
    <property type="component" value="Unassembled WGS sequence"/>
</dbReference>
<dbReference type="EMBL" id="BSYR01000038">
    <property type="protein sequence ID" value="GMJ03893.1"/>
    <property type="molecule type" value="Genomic_DNA"/>
</dbReference>
<dbReference type="InterPro" id="IPR000608">
    <property type="entry name" value="UBC"/>
</dbReference>
<gene>
    <name evidence="4" type="ORF">HRI_004058500</name>
</gene>
<sequence>MASKRINKKLQDLQKDPHASCSAGPVGDDMYHWQATIMGPADSLFCWRIDLAADIMKGFVILGEGFCGGLCLMLVLPLLKTTGLI</sequence>
<dbReference type="Gene3D" id="3.10.110.10">
    <property type="entry name" value="Ubiquitin Conjugating Enzyme"/>
    <property type="match status" value="1"/>
</dbReference>
<feature type="compositionally biased region" description="Basic and acidic residues" evidence="1">
    <location>
        <begin position="9"/>
        <end position="18"/>
    </location>
</feature>
<organism evidence="4 5">
    <name type="scientific">Hibiscus trionum</name>
    <name type="common">Flower of an hour</name>
    <dbReference type="NCBI Taxonomy" id="183268"/>
    <lineage>
        <taxon>Eukaryota</taxon>
        <taxon>Viridiplantae</taxon>
        <taxon>Streptophyta</taxon>
        <taxon>Embryophyta</taxon>
        <taxon>Tracheophyta</taxon>
        <taxon>Spermatophyta</taxon>
        <taxon>Magnoliopsida</taxon>
        <taxon>eudicotyledons</taxon>
        <taxon>Gunneridae</taxon>
        <taxon>Pentapetalae</taxon>
        <taxon>rosids</taxon>
        <taxon>malvids</taxon>
        <taxon>Malvales</taxon>
        <taxon>Malvaceae</taxon>
        <taxon>Malvoideae</taxon>
        <taxon>Hibiscus</taxon>
    </lineage>
</organism>
<keyword evidence="2" id="KW-0472">Membrane</keyword>
<dbReference type="SUPFAM" id="SSF54495">
    <property type="entry name" value="UBC-like"/>
    <property type="match status" value="1"/>
</dbReference>
<feature type="transmembrane region" description="Helical" evidence="2">
    <location>
        <begin position="58"/>
        <end position="79"/>
    </location>
</feature>
<keyword evidence="5" id="KW-1185">Reference proteome</keyword>
<proteinExistence type="predicted"/>
<feature type="region of interest" description="Disordered" evidence="1">
    <location>
        <begin position="1"/>
        <end position="21"/>
    </location>
</feature>
<evidence type="ECO:0000313" key="4">
    <source>
        <dbReference type="EMBL" id="GMJ03893.1"/>
    </source>
</evidence>
<comment type="caution">
    <text evidence="4">The sequence shown here is derived from an EMBL/GenBank/DDBJ whole genome shotgun (WGS) entry which is preliminary data.</text>
</comment>
<evidence type="ECO:0000256" key="1">
    <source>
        <dbReference type="SAM" id="MobiDB-lite"/>
    </source>
</evidence>
<evidence type="ECO:0000313" key="5">
    <source>
        <dbReference type="Proteomes" id="UP001165190"/>
    </source>
</evidence>
<feature type="domain" description="UBC core" evidence="3">
    <location>
        <begin position="1"/>
        <end position="85"/>
    </location>
</feature>
<protein>
    <recommendedName>
        <fullName evidence="3">UBC core domain-containing protein</fullName>
    </recommendedName>
</protein>
<reference evidence="4" key="1">
    <citation type="submission" date="2023-05" db="EMBL/GenBank/DDBJ databases">
        <title>Genome and transcriptome analyses reveal genes involved in the formation of fine ridges on petal epidermal cells in Hibiscus trionum.</title>
        <authorList>
            <person name="Koshimizu S."/>
            <person name="Masuda S."/>
            <person name="Ishii T."/>
            <person name="Shirasu K."/>
            <person name="Hoshino A."/>
            <person name="Arita M."/>
        </authorList>
    </citation>
    <scope>NUCLEOTIDE SEQUENCE</scope>
    <source>
        <strain evidence="4">Hamamatsu line</strain>
    </source>
</reference>
<evidence type="ECO:0000256" key="2">
    <source>
        <dbReference type="SAM" id="Phobius"/>
    </source>
</evidence>